<dbReference type="OrthoDB" id="5957048at2"/>
<protein>
    <submittedName>
        <fullName evidence="2">Uncharacterized protein</fullName>
    </submittedName>
</protein>
<reference evidence="2 3" key="1">
    <citation type="journal article" date="2018" name="Genet. Mol. Biol.">
        <title>The genome sequence of Dyella jiangningensis FCAV SCS01 from a lignocellulose-decomposing microbial consortium metagenome reveals potential for biotechnological applications.</title>
        <authorList>
            <person name="Desiderato J.G."/>
            <person name="Alvarenga D.O."/>
            <person name="Constancio M.T.L."/>
            <person name="Alves L.M.C."/>
            <person name="Varani A.M."/>
        </authorList>
    </citation>
    <scope>NUCLEOTIDE SEQUENCE [LARGE SCALE GENOMIC DNA]</scope>
    <source>
        <strain evidence="2 3">FCAV SCS01</strain>
    </source>
</reference>
<accession>A0A328P565</accession>
<comment type="caution">
    <text evidence="2">The sequence shown here is derived from an EMBL/GenBank/DDBJ whole genome shotgun (WGS) entry which is preliminary data.</text>
</comment>
<dbReference type="AlphaFoldDB" id="A0A328P565"/>
<evidence type="ECO:0000313" key="3">
    <source>
        <dbReference type="Proteomes" id="UP000248926"/>
    </source>
</evidence>
<name>A0A328P565_9GAMM</name>
<gene>
    <name evidence="2" type="ORF">CA260_05890</name>
</gene>
<organism evidence="2 3">
    <name type="scientific">Dyella jiangningensis</name>
    <dbReference type="NCBI Taxonomy" id="1379159"/>
    <lineage>
        <taxon>Bacteria</taxon>
        <taxon>Pseudomonadati</taxon>
        <taxon>Pseudomonadota</taxon>
        <taxon>Gammaproteobacteria</taxon>
        <taxon>Lysobacterales</taxon>
        <taxon>Rhodanobacteraceae</taxon>
        <taxon>Dyella</taxon>
    </lineage>
</organism>
<dbReference type="EMBL" id="NFZS01000001">
    <property type="protein sequence ID" value="RAO77408.1"/>
    <property type="molecule type" value="Genomic_DNA"/>
</dbReference>
<dbReference type="Proteomes" id="UP000248926">
    <property type="component" value="Unassembled WGS sequence"/>
</dbReference>
<dbReference type="RefSeq" id="WP_111981437.1">
    <property type="nucleotide sequence ID" value="NZ_NFZS01000001.1"/>
</dbReference>
<evidence type="ECO:0000313" key="2">
    <source>
        <dbReference type="EMBL" id="RAO77408.1"/>
    </source>
</evidence>
<proteinExistence type="predicted"/>
<feature type="region of interest" description="Disordered" evidence="1">
    <location>
        <begin position="1"/>
        <end position="24"/>
    </location>
</feature>
<evidence type="ECO:0000256" key="1">
    <source>
        <dbReference type="SAM" id="MobiDB-lite"/>
    </source>
</evidence>
<keyword evidence="3" id="KW-1185">Reference proteome</keyword>
<sequence>MTLPNRPHGYSPQPDDHSTEATPELFSLEQLAAIVDATDRHMDYDRHPLSVRRFDHYIEGPLGDGRFHISG</sequence>